<keyword evidence="3 4" id="KW-0067">ATP-binding</keyword>
<evidence type="ECO:0000313" key="5">
    <source>
        <dbReference type="EMBL" id="GGF87119.1"/>
    </source>
</evidence>
<keyword evidence="6" id="KW-1185">Reference proteome</keyword>
<dbReference type="Pfam" id="PF04107">
    <property type="entry name" value="GCS2"/>
    <property type="match status" value="1"/>
</dbReference>
<evidence type="ECO:0000256" key="3">
    <source>
        <dbReference type="ARBA" id="ARBA00022840"/>
    </source>
</evidence>
<dbReference type="GO" id="GO:0005524">
    <property type="term" value="F:ATP binding"/>
    <property type="evidence" value="ECO:0007669"/>
    <property type="project" value="UniProtKB-KW"/>
</dbReference>
<sequence length="373" mass="41862">MEFPYRFGIEEEFFLTDRATRRIISKAPGGFFRDCRGRFGDGVSHELLQSQVELVSPVLDSQQDGREHLRRSRATLADVAARHGMAVLAAGTHPMASWRAQRATGKPRYLDLMDDFQIVAQRNLLCGLHVHVGLPEGIDRIDVMNRLMHWLPLLLALSASSPFWARQASGLMSYRQAAYDEWPRTGIPDYFPNERSYRAFVDFFVQSGAFKSEASIWWAIRPSGRYPTLELRIADACPDIETVLCVAGLFRAMVRHVAENDAHGLKRNEMTRLVNEENRWRAKRYGTEATLIDQEGRRVMTVAESLDALERLVAPSADALGCLPAFDRARAIVRDGGSALQQMRLYADRLASGDTRHGALVAVTDMLLAQTAG</sequence>
<dbReference type="NCBIfam" id="NF010039">
    <property type="entry name" value="PRK13515.1"/>
    <property type="match status" value="1"/>
</dbReference>
<dbReference type="SUPFAM" id="SSF55931">
    <property type="entry name" value="Glutamine synthetase/guanido kinase"/>
    <property type="match status" value="1"/>
</dbReference>
<evidence type="ECO:0000256" key="1">
    <source>
        <dbReference type="ARBA" id="ARBA00022598"/>
    </source>
</evidence>
<dbReference type="Proteomes" id="UP000632858">
    <property type="component" value="Unassembled WGS sequence"/>
</dbReference>
<comment type="function">
    <text evidence="4">ATP-dependent carboxylate-amine ligase which exhibits weak glutamate--cysteine ligase activity.</text>
</comment>
<name>A0A917CF86_9GAMM</name>
<dbReference type="PANTHER" id="PTHR36510:SF1">
    <property type="entry name" value="GLUTAMATE--CYSTEINE LIGASE 2-RELATED"/>
    <property type="match status" value="1"/>
</dbReference>
<gene>
    <name evidence="5" type="ORF">GCM10010960_06290</name>
</gene>
<protein>
    <recommendedName>
        <fullName evidence="4">Putative glutamate--cysteine ligase 2</fullName>
        <ecNumber evidence="4">6.3.2.2</ecNumber>
    </recommendedName>
    <alternativeName>
        <fullName evidence="4">Gamma-glutamylcysteine synthetase 2</fullName>
        <shortName evidence="4">GCS 2</shortName>
        <shortName evidence="4">Gamma-GCS 2</shortName>
    </alternativeName>
</protein>
<dbReference type="InterPro" id="IPR011793">
    <property type="entry name" value="YbdK"/>
</dbReference>
<dbReference type="HAMAP" id="MF_01609">
    <property type="entry name" value="Glu_cys_ligase_2"/>
    <property type="match status" value="1"/>
</dbReference>
<evidence type="ECO:0000313" key="6">
    <source>
        <dbReference type="Proteomes" id="UP000632858"/>
    </source>
</evidence>
<evidence type="ECO:0000256" key="4">
    <source>
        <dbReference type="HAMAP-Rule" id="MF_01609"/>
    </source>
</evidence>
<dbReference type="NCBIfam" id="TIGR02050">
    <property type="entry name" value="gshA_cyan_rel"/>
    <property type="match status" value="1"/>
</dbReference>
<dbReference type="PANTHER" id="PTHR36510">
    <property type="entry name" value="GLUTAMATE--CYSTEINE LIGASE 2-RELATED"/>
    <property type="match status" value="1"/>
</dbReference>
<reference evidence="5" key="2">
    <citation type="submission" date="2020-09" db="EMBL/GenBank/DDBJ databases">
        <authorList>
            <person name="Sun Q."/>
            <person name="Zhou Y."/>
        </authorList>
    </citation>
    <scope>NUCLEOTIDE SEQUENCE</scope>
    <source>
        <strain evidence="5">CGMCC 1.12726</strain>
    </source>
</reference>
<dbReference type="RefSeq" id="WP_188447652.1">
    <property type="nucleotide sequence ID" value="NZ_BMFO01000001.1"/>
</dbReference>
<reference evidence="5" key="1">
    <citation type="journal article" date="2014" name="Int. J. Syst. Evol. Microbiol.">
        <title>Complete genome sequence of Corynebacterium casei LMG S-19264T (=DSM 44701T), isolated from a smear-ripened cheese.</title>
        <authorList>
            <consortium name="US DOE Joint Genome Institute (JGI-PGF)"/>
            <person name="Walter F."/>
            <person name="Albersmeier A."/>
            <person name="Kalinowski J."/>
            <person name="Ruckert C."/>
        </authorList>
    </citation>
    <scope>NUCLEOTIDE SEQUENCE</scope>
    <source>
        <strain evidence="5">CGMCC 1.12726</strain>
    </source>
</reference>
<dbReference type="EMBL" id="BMFO01000001">
    <property type="protein sequence ID" value="GGF87119.1"/>
    <property type="molecule type" value="Genomic_DNA"/>
</dbReference>
<dbReference type="AlphaFoldDB" id="A0A917CF86"/>
<comment type="caution">
    <text evidence="5">The sequence shown here is derived from an EMBL/GenBank/DDBJ whole genome shotgun (WGS) entry which is preliminary data.</text>
</comment>
<organism evidence="5 6">
    <name type="scientific">Arenimonas maotaiensis</name>
    <dbReference type="NCBI Taxonomy" id="1446479"/>
    <lineage>
        <taxon>Bacteria</taxon>
        <taxon>Pseudomonadati</taxon>
        <taxon>Pseudomonadota</taxon>
        <taxon>Gammaproteobacteria</taxon>
        <taxon>Lysobacterales</taxon>
        <taxon>Lysobacteraceae</taxon>
        <taxon>Arenimonas</taxon>
    </lineage>
</organism>
<dbReference type="EC" id="6.3.2.2" evidence="4"/>
<keyword evidence="1 4" id="KW-0436">Ligase</keyword>
<dbReference type="InterPro" id="IPR014746">
    <property type="entry name" value="Gln_synth/guanido_kin_cat_dom"/>
</dbReference>
<proteinExistence type="inferred from homology"/>
<comment type="catalytic activity">
    <reaction evidence="4">
        <text>L-cysteine + L-glutamate + ATP = gamma-L-glutamyl-L-cysteine + ADP + phosphate + H(+)</text>
        <dbReference type="Rhea" id="RHEA:13285"/>
        <dbReference type="ChEBI" id="CHEBI:15378"/>
        <dbReference type="ChEBI" id="CHEBI:29985"/>
        <dbReference type="ChEBI" id="CHEBI:30616"/>
        <dbReference type="ChEBI" id="CHEBI:35235"/>
        <dbReference type="ChEBI" id="CHEBI:43474"/>
        <dbReference type="ChEBI" id="CHEBI:58173"/>
        <dbReference type="ChEBI" id="CHEBI:456216"/>
        <dbReference type="EC" id="6.3.2.2"/>
    </reaction>
</comment>
<accession>A0A917CF86</accession>
<comment type="similarity">
    <text evidence="4">Belongs to the glutamate--cysteine ligase type 2 family. YbdK subfamily.</text>
</comment>
<keyword evidence="2 4" id="KW-0547">Nucleotide-binding</keyword>
<dbReference type="InterPro" id="IPR050141">
    <property type="entry name" value="GCL_type2/YbdK_subfam"/>
</dbReference>
<dbReference type="GO" id="GO:0042398">
    <property type="term" value="P:modified amino acid biosynthetic process"/>
    <property type="evidence" value="ECO:0007669"/>
    <property type="project" value="InterPro"/>
</dbReference>
<evidence type="ECO:0000256" key="2">
    <source>
        <dbReference type="ARBA" id="ARBA00022741"/>
    </source>
</evidence>
<dbReference type="GO" id="GO:0004357">
    <property type="term" value="F:glutamate-cysteine ligase activity"/>
    <property type="evidence" value="ECO:0007669"/>
    <property type="project" value="UniProtKB-EC"/>
</dbReference>
<dbReference type="Gene3D" id="3.30.590.20">
    <property type="match status" value="1"/>
</dbReference>
<dbReference type="InterPro" id="IPR006336">
    <property type="entry name" value="GCS2"/>
</dbReference>